<evidence type="ECO:0000313" key="4">
    <source>
        <dbReference type="Proteomes" id="UP000828390"/>
    </source>
</evidence>
<organism evidence="3 4">
    <name type="scientific">Dreissena polymorpha</name>
    <name type="common">Zebra mussel</name>
    <name type="synonym">Mytilus polymorpha</name>
    <dbReference type="NCBI Taxonomy" id="45954"/>
    <lineage>
        <taxon>Eukaryota</taxon>
        <taxon>Metazoa</taxon>
        <taxon>Spiralia</taxon>
        <taxon>Lophotrochozoa</taxon>
        <taxon>Mollusca</taxon>
        <taxon>Bivalvia</taxon>
        <taxon>Autobranchia</taxon>
        <taxon>Heteroconchia</taxon>
        <taxon>Euheterodonta</taxon>
        <taxon>Imparidentia</taxon>
        <taxon>Neoheterodontei</taxon>
        <taxon>Myida</taxon>
        <taxon>Dreissenoidea</taxon>
        <taxon>Dreissenidae</taxon>
        <taxon>Dreissena</taxon>
    </lineage>
</organism>
<reference evidence="3" key="1">
    <citation type="journal article" date="2019" name="bioRxiv">
        <title>The Genome of the Zebra Mussel, Dreissena polymorpha: A Resource for Invasive Species Research.</title>
        <authorList>
            <person name="McCartney M.A."/>
            <person name="Auch B."/>
            <person name="Kono T."/>
            <person name="Mallez S."/>
            <person name="Zhang Y."/>
            <person name="Obille A."/>
            <person name="Becker A."/>
            <person name="Abrahante J.E."/>
            <person name="Garbe J."/>
            <person name="Badalamenti J.P."/>
            <person name="Herman A."/>
            <person name="Mangelson H."/>
            <person name="Liachko I."/>
            <person name="Sullivan S."/>
            <person name="Sone E.D."/>
            <person name="Koren S."/>
            <person name="Silverstein K.A.T."/>
            <person name="Beckman K.B."/>
            <person name="Gohl D.M."/>
        </authorList>
    </citation>
    <scope>NUCLEOTIDE SEQUENCE</scope>
    <source>
        <strain evidence="3">Duluth1</strain>
        <tissue evidence="3">Whole animal</tissue>
    </source>
</reference>
<feature type="transmembrane region" description="Helical" evidence="2">
    <location>
        <begin position="229"/>
        <end position="247"/>
    </location>
</feature>
<dbReference type="Gene3D" id="1.20.1250.20">
    <property type="entry name" value="MFS general substrate transporter like domains"/>
    <property type="match status" value="2"/>
</dbReference>
<dbReference type="PANTHER" id="PTHR11360:SF316">
    <property type="entry name" value="MONOCARBOXYLATE TRANSPORTER 12-LIKE"/>
    <property type="match status" value="1"/>
</dbReference>
<dbReference type="Proteomes" id="UP000828390">
    <property type="component" value="Unassembled WGS sequence"/>
</dbReference>
<proteinExistence type="predicted"/>
<feature type="transmembrane region" description="Helical" evidence="2">
    <location>
        <begin position="434"/>
        <end position="453"/>
    </location>
</feature>
<feature type="region of interest" description="Disordered" evidence="1">
    <location>
        <begin position="364"/>
        <end position="417"/>
    </location>
</feature>
<feature type="transmembrane region" description="Helical" evidence="2">
    <location>
        <begin position="500"/>
        <end position="519"/>
    </location>
</feature>
<dbReference type="InterPro" id="IPR036259">
    <property type="entry name" value="MFS_trans_sf"/>
</dbReference>
<feature type="transmembrane region" description="Helical" evidence="2">
    <location>
        <begin position="465"/>
        <end position="488"/>
    </location>
</feature>
<name>A0A9D4FJP9_DREPO</name>
<dbReference type="OrthoDB" id="6286464at2759"/>
<accession>A0A9D4FJP9</accession>
<feature type="region of interest" description="Disordered" evidence="1">
    <location>
        <begin position="1"/>
        <end position="24"/>
    </location>
</feature>
<evidence type="ECO:0000313" key="3">
    <source>
        <dbReference type="EMBL" id="KAH3797072.1"/>
    </source>
</evidence>
<keyword evidence="2" id="KW-0812">Transmembrane</keyword>
<keyword evidence="2" id="KW-1133">Transmembrane helix</keyword>
<dbReference type="SUPFAM" id="SSF103473">
    <property type="entry name" value="MFS general substrate transporter"/>
    <property type="match status" value="1"/>
</dbReference>
<feature type="transmembrane region" description="Helical" evidence="2">
    <location>
        <begin position="163"/>
        <end position="190"/>
    </location>
</feature>
<feature type="transmembrane region" description="Helical" evidence="2">
    <location>
        <begin position="197"/>
        <end position="217"/>
    </location>
</feature>
<dbReference type="GO" id="GO:0008028">
    <property type="term" value="F:monocarboxylic acid transmembrane transporter activity"/>
    <property type="evidence" value="ECO:0007669"/>
    <property type="project" value="TreeGrafter"/>
</dbReference>
<keyword evidence="2" id="KW-0472">Membrane</keyword>
<evidence type="ECO:0000256" key="2">
    <source>
        <dbReference type="SAM" id="Phobius"/>
    </source>
</evidence>
<dbReference type="InterPro" id="IPR011701">
    <property type="entry name" value="MFS"/>
</dbReference>
<feature type="transmembrane region" description="Helical" evidence="2">
    <location>
        <begin position="588"/>
        <end position="612"/>
    </location>
</feature>
<dbReference type="AlphaFoldDB" id="A0A9D4FJP9"/>
<comment type="caution">
    <text evidence="3">The sequence shown here is derived from an EMBL/GenBank/DDBJ whole genome shotgun (WGS) entry which is preliminary data.</text>
</comment>
<feature type="transmembrane region" description="Helical" evidence="2">
    <location>
        <begin position="69"/>
        <end position="89"/>
    </location>
</feature>
<dbReference type="PANTHER" id="PTHR11360">
    <property type="entry name" value="MONOCARBOXYLATE TRANSPORTER"/>
    <property type="match status" value="1"/>
</dbReference>
<dbReference type="Pfam" id="PF07690">
    <property type="entry name" value="MFS_1"/>
    <property type="match status" value="2"/>
</dbReference>
<dbReference type="EMBL" id="JAIWYP010000007">
    <property type="protein sequence ID" value="KAH3797072.1"/>
    <property type="molecule type" value="Genomic_DNA"/>
</dbReference>
<feature type="compositionally biased region" description="Basic and acidic residues" evidence="1">
    <location>
        <begin position="406"/>
        <end position="416"/>
    </location>
</feature>
<dbReference type="InterPro" id="IPR050327">
    <property type="entry name" value="Proton-linked_MCT"/>
</dbReference>
<evidence type="ECO:0000256" key="1">
    <source>
        <dbReference type="SAM" id="MobiDB-lite"/>
    </source>
</evidence>
<feature type="transmembrane region" description="Helical" evidence="2">
    <location>
        <begin position="139"/>
        <end position="157"/>
    </location>
</feature>
<sequence>MTVTEGPDAEVSVIDGSDHDDGDDGYMTVDSRDQILDHADRESVHVEVRGESPDVPEVTTRAAKAPDGGWGWCVVLGALIMRTVIGGFGRSHGLFYLRFKDRYGGTATETALVTSLTGFVRMSSGPFVSILSGRFSCRWITAIGTVVLMAGVVMTGYSPNLLFLYFSYGIVAGLGRSLAMTPCPILLGYYFDKRRSLAFGIASAGFSIGGFAITPLIELLFQEYGYSGAFLVLTAFTMNIFVAAALFRPVQANSKREKCSRQSVESDETKQALIQTAIVNNELVNNELRQTDAIAVNGSAVNGHVQESTNVLTTCDSNSTTCHLAITNYENIEIPMEDRSESAKTDTFFPKIITNEFDTSNVNKSVPNDEVTSHKTSRKISVEKTASEDAEIIGTETKTISETSENETKTKNDNDGKKKKQTWMSWSILKNPRFMCYTFAMFCFSLPASGTFLPALAKSKGCTEIQAATILSISAGCDTVIRVISGFVLDLKFFRNKRPLVFNIVTFFQGSVLFLFPHMTSFSGFAWLSVLEGTFTGIKMAQDTVILLDILGADKFASSLAVTMAAQCVSLLVGPTISGRLIDTSGSYQGAFIFDGSSILLGGVVMAIGNLYNKIATKRSNLAET</sequence>
<protein>
    <submittedName>
        <fullName evidence="3">Uncharacterized protein</fullName>
    </submittedName>
</protein>
<reference evidence="3" key="2">
    <citation type="submission" date="2020-11" db="EMBL/GenBank/DDBJ databases">
        <authorList>
            <person name="McCartney M.A."/>
            <person name="Auch B."/>
            <person name="Kono T."/>
            <person name="Mallez S."/>
            <person name="Becker A."/>
            <person name="Gohl D.M."/>
            <person name="Silverstein K.A.T."/>
            <person name="Koren S."/>
            <person name="Bechman K.B."/>
            <person name="Herman A."/>
            <person name="Abrahante J.E."/>
            <person name="Garbe J."/>
        </authorList>
    </citation>
    <scope>NUCLEOTIDE SEQUENCE</scope>
    <source>
        <strain evidence="3">Duluth1</strain>
        <tissue evidence="3">Whole animal</tissue>
    </source>
</reference>
<gene>
    <name evidence="3" type="ORF">DPMN_150647</name>
</gene>
<keyword evidence="4" id="KW-1185">Reference proteome</keyword>